<keyword evidence="5 9" id="KW-0798">TonB box</keyword>
<dbReference type="Proteomes" id="UP001152749">
    <property type="component" value="Chromosome"/>
</dbReference>
<evidence type="ECO:0000256" key="1">
    <source>
        <dbReference type="ARBA" id="ARBA00004571"/>
    </source>
</evidence>
<reference evidence="14" key="2">
    <citation type="submission" date="2022-09" db="EMBL/GenBank/DDBJ databases">
        <authorList>
            <person name="Duchaud E."/>
        </authorList>
    </citation>
    <scope>NUCLEOTIDE SEQUENCE</scope>
    <source>
        <strain evidence="14">TRV642</strain>
    </source>
</reference>
<feature type="domain" description="TonB-dependent receptor-like beta-barrel" evidence="11">
    <location>
        <begin position="426"/>
        <end position="814"/>
    </location>
</feature>
<evidence type="ECO:0000259" key="11">
    <source>
        <dbReference type="Pfam" id="PF00593"/>
    </source>
</evidence>
<dbReference type="Gene3D" id="2.60.40.1120">
    <property type="entry name" value="Carboxypeptidase-like, regulatory domain"/>
    <property type="match status" value="1"/>
</dbReference>
<dbReference type="SUPFAM" id="SSF56935">
    <property type="entry name" value="Porins"/>
    <property type="match status" value="1"/>
</dbReference>
<dbReference type="Proteomes" id="UP000474567">
    <property type="component" value="Unassembled WGS sequence"/>
</dbReference>
<dbReference type="InterPro" id="IPR023996">
    <property type="entry name" value="TonB-dep_OMP_SusC/RagA"/>
</dbReference>
<name>A0A9W4X8C4_9FLAO</name>
<dbReference type="NCBIfam" id="TIGR04056">
    <property type="entry name" value="OMP_RagA_SusC"/>
    <property type="match status" value="1"/>
</dbReference>
<evidence type="ECO:0000256" key="6">
    <source>
        <dbReference type="ARBA" id="ARBA00023136"/>
    </source>
</evidence>
<dbReference type="InterPro" id="IPR000531">
    <property type="entry name" value="Beta-barrel_TonB"/>
</dbReference>
<protein>
    <submittedName>
        <fullName evidence="14">SusC/RagA family TonB-dependent outer membrane receptor</fullName>
    </submittedName>
    <submittedName>
        <fullName evidence="13">TonB-dependent receptor P26</fullName>
    </submittedName>
</protein>
<dbReference type="Pfam" id="PF00593">
    <property type="entry name" value="TonB_dep_Rec_b-barrel"/>
    <property type="match status" value="1"/>
</dbReference>
<keyword evidence="6 8" id="KW-0472">Membrane</keyword>
<dbReference type="PROSITE" id="PS52016">
    <property type="entry name" value="TONB_DEPENDENT_REC_3"/>
    <property type="match status" value="1"/>
</dbReference>
<dbReference type="SUPFAM" id="SSF49464">
    <property type="entry name" value="Carboxypeptidase regulatory domain-like"/>
    <property type="match status" value="1"/>
</dbReference>
<feature type="chain" id="PRO_5040807340" evidence="10">
    <location>
        <begin position="23"/>
        <end position="1028"/>
    </location>
</feature>
<dbReference type="Gene3D" id="2.40.170.20">
    <property type="entry name" value="TonB-dependent receptor, beta-barrel domain"/>
    <property type="match status" value="1"/>
</dbReference>
<evidence type="ECO:0000259" key="12">
    <source>
        <dbReference type="Pfam" id="PF07715"/>
    </source>
</evidence>
<feature type="domain" description="TonB-dependent receptor plug" evidence="12">
    <location>
        <begin position="118"/>
        <end position="239"/>
    </location>
</feature>
<accession>A0A9W4X8C4</accession>
<dbReference type="RefSeq" id="WP_173967229.1">
    <property type="nucleotide sequence ID" value="NZ_CADCST010000102.1"/>
</dbReference>
<dbReference type="AlphaFoldDB" id="A0A9W4X8C4"/>
<evidence type="ECO:0000256" key="8">
    <source>
        <dbReference type="PROSITE-ProRule" id="PRU01360"/>
    </source>
</evidence>
<organism evidence="14 16">
    <name type="scientific">Flavobacterium collinsii</name>
    <dbReference type="NCBI Taxonomy" id="1114861"/>
    <lineage>
        <taxon>Bacteria</taxon>
        <taxon>Pseudomonadati</taxon>
        <taxon>Bacteroidota</taxon>
        <taxon>Flavobacteriia</taxon>
        <taxon>Flavobacteriales</taxon>
        <taxon>Flavobacteriaceae</taxon>
        <taxon>Flavobacterium</taxon>
    </lineage>
</organism>
<gene>
    <name evidence="13" type="ORF">FLACOL7796_03328</name>
    <name evidence="14" type="ORF">TRV642_0407</name>
</gene>
<dbReference type="EMBL" id="OX336425">
    <property type="protein sequence ID" value="CAI2765480.1"/>
    <property type="molecule type" value="Genomic_DNA"/>
</dbReference>
<reference evidence="13 15" key="1">
    <citation type="submission" date="2020-02" db="EMBL/GenBank/DDBJ databases">
        <authorList>
            <person name="Criscuolo A."/>
        </authorList>
    </citation>
    <scope>NUCLEOTIDE SEQUENCE [LARGE SCALE GENOMIC DNA]</scope>
    <source>
        <strain evidence="13">CECT7796</strain>
    </source>
</reference>
<dbReference type="Pfam" id="PF07715">
    <property type="entry name" value="Plug"/>
    <property type="match status" value="1"/>
</dbReference>
<feature type="signal peptide" evidence="10">
    <location>
        <begin position="1"/>
        <end position="22"/>
    </location>
</feature>
<evidence type="ECO:0000256" key="9">
    <source>
        <dbReference type="RuleBase" id="RU003357"/>
    </source>
</evidence>
<dbReference type="FunFam" id="2.60.40.1120:FF:000003">
    <property type="entry name" value="Outer membrane protein Omp121"/>
    <property type="match status" value="1"/>
</dbReference>
<sequence>MKLKFNGFLVLLLVLVAQLTFAQERAVSGTVSDNTGMPLPGVSVLVKGTKTGTQTDFDGKFSIKASSNQVLVFSYIGMKSQEVAASSTSVNIKLADNSVELESVVVTALGIKKSDKAIGYATTKVSGNDLNKGNNQNLVNGLSGKVSGLQVTASGGAPGQASRLVIRGGNKSITGNNEPLYVIDGIPMSNANDGNDNTVVGFNSPNRAADINPNDIASVTVLKGAAGAVLYGNRGSNGVILITTKTGSDKAGKPVIEFTSSVGIDDALVLPDFQTEYAQGSNGVTYQEGTSRSFGPRITGQTVSSPGAGAAQGLGAQQIQLKVFDPRKQFLQTGITYNNNISLSNSTDAYDMFVSIGQSKQTSIVPNQGYQKFNGRFNSNYKFSSRFTAGVNLSYNASEGDLAYAGQDGSNPFFALFHAPVSWDLKGYGYERPNGTQINFRGGAFDNPYWTVNKNSARTDSQRYITGLNFAFDVAKGFKLAYRLGNDYLSDKRTLFKDINTGGNPRGYLSYDNVTRQETNSTLTATFNKDITDKFKATLTAGQDYNNRTVQNSIITGTELILPGIINTNNIKTFSPGYIYNSRRTLFGVFGDLSLSYDNYLFLNVVARNEWSSTLPKDNRSFFYPGVSASVIFTDAFKIESDVLTYGKLRVGASKTGRDADVYLTQPAYRKGIFADGFTTIGIEFPFNNLAGYTIQNTISNANLTPEFTTEYEVGVELKLFKDRIGLDASYFRNVNTDGIIPLDISPATGSTATIINSGQTSSKGFELMLRTTPIQTKDFRWDVSFNFSRIRSRVDETYPGVDRIFLGGFGGNPAIFAVKGERLGTIVGTGYARDANGKVLVDDDGIPSILDGQILGHTEADWTGGLSTAINYKNIYFTALADIRQGGYLYSGTGELLDFYGVSKETLNRNDDYIFPGVNATTGADNNVVVKRDANWYGLGAYPNEQYVYKNNWVKLREVTLGYSFKLKDKYIRSLDLGVYGRNLFIWTDVPHIDPESSSFGTGNAQGVSRFAFPTTRTFGFNLKAQF</sequence>
<comment type="subcellular location">
    <subcellularLocation>
        <location evidence="1 8">Cell outer membrane</location>
        <topology evidence="1 8">Multi-pass membrane protein</topology>
    </subcellularLocation>
</comment>
<keyword evidence="14" id="KW-0675">Receptor</keyword>
<keyword evidence="4 8" id="KW-0812">Transmembrane</keyword>
<dbReference type="GO" id="GO:0009279">
    <property type="term" value="C:cell outer membrane"/>
    <property type="evidence" value="ECO:0007669"/>
    <property type="project" value="UniProtKB-SubCell"/>
</dbReference>
<keyword evidence="10" id="KW-0732">Signal</keyword>
<dbReference type="KEGG" id="fcs:TRV642_0407"/>
<evidence type="ECO:0000256" key="4">
    <source>
        <dbReference type="ARBA" id="ARBA00022692"/>
    </source>
</evidence>
<evidence type="ECO:0000313" key="16">
    <source>
        <dbReference type="Proteomes" id="UP001152749"/>
    </source>
</evidence>
<dbReference type="Gene3D" id="2.170.130.10">
    <property type="entry name" value="TonB-dependent receptor, plug domain"/>
    <property type="match status" value="1"/>
</dbReference>
<comment type="similarity">
    <text evidence="8 9">Belongs to the TonB-dependent receptor family.</text>
</comment>
<dbReference type="InterPro" id="IPR023997">
    <property type="entry name" value="TonB-dep_OMP_SusC/RagA_CS"/>
</dbReference>
<dbReference type="Pfam" id="PF13715">
    <property type="entry name" value="CarbopepD_reg_2"/>
    <property type="match status" value="1"/>
</dbReference>
<dbReference type="InterPro" id="IPR039426">
    <property type="entry name" value="TonB-dep_rcpt-like"/>
</dbReference>
<dbReference type="InterPro" id="IPR008969">
    <property type="entry name" value="CarboxyPept-like_regulatory"/>
</dbReference>
<evidence type="ECO:0000256" key="7">
    <source>
        <dbReference type="ARBA" id="ARBA00023237"/>
    </source>
</evidence>
<dbReference type="NCBIfam" id="TIGR04057">
    <property type="entry name" value="SusC_RagA_signa"/>
    <property type="match status" value="1"/>
</dbReference>
<evidence type="ECO:0000256" key="5">
    <source>
        <dbReference type="ARBA" id="ARBA00023077"/>
    </source>
</evidence>
<keyword evidence="3 8" id="KW-1134">Transmembrane beta strand</keyword>
<dbReference type="InterPro" id="IPR012910">
    <property type="entry name" value="Plug_dom"/>
</dbReference>
<dbReference type="EMBL" id="CADCST010000102">
    <property type="protein sequence ID" value="CAA9200566.1"/>
    <property type="molecule type" value="Genomic_DNA"/>
</dbReference>
<dbReference type="InterPro" id="IPR037066">
    <property type="entry name" value="Plug_dom_sf"/>
</dbReference>
<keyword evidence="2 8" id="KW-0813">Transport</keyword>
<evidence type="ECO:0000313" key="13">
    <source>
        <dbReference type="EMBL" id="CAA9200566.1"/>
    </source>
</evidence>
<evidence type="ECO:0000256" key="3">
    <source>
        <dbReference type="ARBA" id="ARBA00022452"/>
    </source>
</evidence>
<keyword evidence="7 8" id="KW-0998">Cell outer membrane</keyword>
<keyword evidence="15" id="KW-1185">Reference proteome</keyword>
<evidence type="ECO:0000313" key="14">
    <source>
        <dbReference type="EMBL" id="CAI2765480.1"/>
    </source>
</evidence>
<evidence type="ECO:0000313" key="15">
    <source>
        <dbReference type="Proteomes" id="UP000474567"/>
    </source>
</evidence>
<proteinExistence type="inferred from homology"/>
<evidence type="ECO:0000256" key="2">
    <source>
        <dbReference type="ARBA" id="ARBA00022448"/>
    </source>
</evidence>
<dbReference type="InterPro" id="IPR036942">
    <property type="entry name" value="Beta-barrel_TonB_sf"/>
</dbReference>
<evidence type="ECO:0000256" key="10">
    <source>
        <dbReference type="SAM" id="SignalP"/>
    </source>
</evidence>